<comment type="caution">
    <text evidence="1">The sequence shown here is derived from an EMBL/GenBank/DDBJ whole genome shotgun (WGS) entry which is preliminary data.</text>
</comment>
<accession>A0A844GW25</accession>
<sequence>MNNLIRHSLIFVTIAGFGFTGNASASNYEQNLNVNSRLSVSTESSQIVAQKRWGDDDKEYKGEKLIERLNLTAEQRNQMTQIRNKYQPQFNSLREQIRTERNTLSQMMRNNQNESQLRSQHQKIVTLDQQIHNLRFESMLEMRAVLTPEQRQEWANMMADRKMSRQGQNR</sequence>
<dbReference type="InterPro" id="IPR012899">
    <property type="entry name" value="LTXXQ"/>
</dbReference>
<dbReference type="GO" id="GO:0042597">
    <property type="term" value="C:periplasmic space"/>
    <property type="evidence" value="ECO:0007669"/>
    <property type="project" value="InterPro"/>
</dbReference>
<gene>
    <name evidence="1" type="ORF">GGC33_09845</name>
</gene>
<dbReference type="EMBL" id="WMIA01000011">
    <property type="protein sequence ID" value="MTF39231.1"/>
    <property type="molecule type" value="Genomic_DNA"/>
</dbReference>
<proteinExistence type="predicted"/>
<organism evidence="1 2">
    <name type="scientific">Cyanobacterium aponinum 0216</name>
    <dbReference type="NCBI Taxonomy" id="2676140"/>
    <lineage>
        <taxon>Bacteria</taxon>
        <taxon>Bacillati</taxon>
        <taxon>Cyanobacteriota</taxon>
        <taxon>Cyanophyceae</taxon>
        <taxon>Oscillatoriophycideae</taxon>
        <taxon>Chroococcales</taxon>
        <taxon>Geminocystaceae</taxon>
        <taxon>Cyanobacterium</taxon>
    </lineage>
</organism>
<dbReference type="Proteomes" id="UP000437131">
    <property type="component" value="Unassembled WGS sequence"/>
</dbReference>
<reference evidence="1 2" key="1">
    <citation type="submission" date="2019-11" db="EMBL/GenBank/DDBJ databases">
        <title>Isolation of a new High Light Tolerant Cyanobacteria.</title>
        <authorList>
            <person name="Dobson Z."/>
            <person name="Vaughn N."/>
            <person name="Vaughn M."/>
            <person name="Fromme P."/>
            <person name="Mazor Y."/>
        </authorList>
    </citation>
    <scope>NUCLEOTIDE SEQUENCE [LARGE SCALE GENOMIC DNA]</scope>
    <source>
        <strain evidence="1 2">0216</strain>
    </source>
</reference>
<dbReference type="Pfam" id="PF07813">
    <property type="entry name" value="LTXXQ"/>
    <property type="match status" value="1"/>
</dbReference>
<evidence type="ECO:0000313" key="1">
    <source>
        <dbReference type="EMBL" id="MTF39231.1"/>
    </source>
</evidence>
<evidence type="ECO:0000313" key="2">
    <source>
        <dbReference type="Proteomes" id="UP000437131"/>
    </source>
</evidence>
<dbReference type="AlphaFoldDB" id="A0A844GW25"/>
<name>A0A844GW25_9CHRO</name>
<protein>
    <submittedName>
        <fullName evidence="1">Periplasmic heavy metal sensor</fullName>
    </submittedName>
</protein>
<dbReference type="CDD" id="cd09916">
    <property type="entry name" value="CpxP_like"/>
    <property type="match status" value="1"/>
</dbReference>
<dbReference type="Gene3D" id="1.20.120.1490">
    <property type="match status" value="1"/>
</dbReference>
<dbReference type="RefSeq" id="WP_015220802.1">
    <property type="nucleotide sequence ID" value="NZ_WMIA01000011.1"/>
</dbReference>